<dbReference type="GO" id="GO:0010181">
    <property type="term" value="F:FMN binding"/>
    <property type="evidence" value="ECO:0007669"/>
    <property type="project" value="InterPro"/>
</dbReference>
<dbReference type="Proteomes" id="UP000069912">
    <property type="component" value="Chromosome"/>
</dbReference>
<evidence type="ECO:0000313" key="2">
    <source>
        <dbReference type="EMBL" id="PKZ23191.1"/>
    </source>
</evidence>
<dbReference type="InterPro" id="IPR004465">
    <property type="entry name" value="RNR_NrdI"/>
</dbReference>
<reference evidence="1 3" key="1">
    <citation type="journal article" date="2016" name="Genome Announc.">
        <title>Complete Genome Sequences of Aerococcus christensenii CCUG 28831T, Aerococcus sanguinicola CCUG 43001T, Aerococcus urinae CCUG 36881T, Aerococcus urinaeequi CCUG 28094T, Aerococcus urinaehominis CCUG 42038 BT, and Aerococcus viridans CCUG 4311T.</title>
        <authorList>
            <person name="Carkaci D."/>
            <person name="Dargis R."/>
            <person name="Nielsen X.C."/>
            <person name="Skovgaard O."/>
            <person name="Fuursted K."/>
            <person name="Christensen J.J."/>
        </authorList>
    </citation>
    <scope>NUCLEOTIDE SEQUENCE [LARGE SCALE GENOMIC DNA]</scope>
    <source>
        <strain evidence="1 3">CCUG43001</strain>
    </source>
</reference>
<sequence>MLIVYMSLVGNTRRFVEKLGLPSLEITDHNAFTTVDQPYLMIVPTYEIEVTDIMNDFIETGDNLSYCQGVIGGGNLNFNDLFCFTAKDLAMDYDLPLLHTFEFMGNSHDVEKVKELAKEIEESTSIQRTK</sequence>
<organism evidence="1 3">
    <name type="scientific">Aerococcus sanguinicola</name>
    <dbReference type="NCBI Taxonomy" id="119206"/>
    <lineage>
        <taxon>Bacteria</taxon>
        <taxon>Bacillati</taxon>
        <taxon>Bacillota</taxon>
        <taxon>Bacilli</taxon>
        <taxon>Lactobacillales</taxon>
        <taxon>Aerococcaceae</taxon>
        <taxon>Aerococcus</taxon>
    </lineage>
</organism>
<evidence type="ECO:0000313" key="4">
    <source>
        <dbReference type="Proteomes" id="UP000234239"/>
    </source>
</evidence>
<dbReference type="Gene3D" id="3.40.50.360">
    <property type="match status" value="1"/>
</dbReference>
<dbReference type="KEGG" id="asan:AWM72_08580"/>
<dbReference type="PANTHER" id="PTHR37297">
    <property type="entry name" value="PROTEIN NRDI"/>
    <property type="match status" value="1"/>
</dbReference>
<dbReference type="AlphaFoldDB" id="A0A0X8FE09"/>
<dbReference type="GeneID" id="92904123"/>
<dbReference type="EMBL" id="CP014160">
    <property type="protein sequence ID" value="AMB94807.1"/>
    <property type="molecule type" value="Genomic_DNA"/>
</dbReference>
<reference evidence="3" key="2">
    <citation type="submission" date="2016-01" db="EMBL/GenBank/DDBJ databases">
        <title>Six Aerococcus type strain genome sequencing and assembly using PacBio and Illumina Hiseq.</title>
        <authorList>
            <person name="Carkaci D."/>
            <person name="Dargis R."/>
            <person name="Nielsen X.C."/>
            <person name="Skovgaard O."/>
            <person name="Fuursted K."/>
            <person name="Christensen J.J."/>
        </authorList>
    </citation>
    <scope>NUCLEOTIDE SEQUENCE [LARGE SCALE GENOMIC DNA]</scope>
    <source>
        <strain evidence="3">CCUG43001</strain>
    </source>
</reference>
<evidence type="ECO:0000313" key="1">
    <source>
        <dbReference type="EMBL" id="AMB94807.1"/>
    </source>
</evidence>
<dbReference type="OrthoDB" id="350535at2"/>
<dbReference type="RefSeq" id="WP_067976252.1">
    <property type="nucleotide sequence ID" value="NZ_CAJHKM010000003.1"/>
</dbReference>
<dbReference type="Proteomes" id="UP000234239">
    <property type="component" value="Unassembled WGS sequence"/>
</dbReference>
<name>A0A0X8FE09_9LACT</name>
<accession>A0A0X8FE09</accession>
<dbReference type="Pfam" id="PF07972">
    <property type="entry name" value="Flavodoxin_NdrI"/>
    <property type="match status" value="1"/>
</dbReference>
<protein>
    <submittedName>
        <fullName evidence="2">Class Ib ribonucleoside-diphosphate reductase assembly flavoprotein NrdI</fullName>
    </submittedName>
    <submittedName>
        <fullName evidence="1">Ribonucleotide reductase stimulatory protein</fullName>
    </submittedName>
</protein>
<dbReference type="SUPFAM" id="SSF52218">
    <property type="entry name" value="Flavoproteins"/>
    <property type="match status" value="1"/>
</dbReference>
<dbReference type="InterPro" id="IPR029039">
    <property type="entry name" value="Flavoprotein-like_sf"/>
</dbReference>
<dbReference type="EMBL" id="PKGY01000001">
    <property type="protein sequence ID" value="PKZ23191.1"/>
    <property type="molecule type" value="Genomic_DNA"/>
</dbReference>
<reference evidence="2 4" key="3">
    <citation type="submission" date="2017-12" db="EMBL/GenBank/DDBJ databases">
        <title>Phylogenetic diversity of female urinary microbiome.</title>
        <authorList>
            <person name="Thomas-White K."/>
            <person name="Wolfe A.J."/>
        </authorList>
    </citation>
    <scope>NUCLEOTIDE SEQUENCE [LARGE SCALE GENOMIC DNA]</scope>
    <source>
        <strain evidence="2 4">UMB0139</strain>
    </source>
</reference>
<dbReference type="NCBIfam" id="TIGR00333">
    <property type="entry name" value="nrdI"/>
    <property type="match status" value="1"/>
</dbReference>
<keyword evidence="3" id="KW-1185">Reference proteome</keyword>
<dbReference type="PIRSF" id="PIRSF005087">
    <property type="entry name" value="NrdI"/>
    <property type="match status" value="1"/>
</dbReference>
<evidence type="ECO:0000313" key="3">
    <source>
        <dbReference type="Proteomes" id="UP000069912"/>
    </source>
</evidence>
<proteinExistence type="predicted"/>
<gene>
    <name evidence="2" type="primary">nrdI</name>
    <name evidence="1" type="ORF">AWM72_08580</name>
    <name evidence="2" type="ORF">CYJ28_01175</name>
</gene>
<dbReference type="PANTHER" id="PTHR37297:SF1">
    <property type="entry name" value="PROTEIN NRDI"/>
    <property type="match status" value="1"/>
</dbReference>